<dbReference type="FunFam" id="3.30.160.60:FF:000448">
    <property type="entry name" value="RE1-silencing transcription factor A"/>
    <property type="match status" value="1"/>
</dbReference>
<name>A0A1B6DZA2_9HEMI</name>
<dbReference type="SMART" id="SM00355">
    <property type="entry name" value="ZnF_C2H2"/>
    <property type="match status" value="7"/>
</dbReference>
<feature type="region of interest" description="Disordered" evidence="8">
    <location>
        <begin position="352"/>
        <end position="383"/>
    </location>
</feature>
<dbReference type="AlphaFoldDB" id="A0A1B6DZA2"/>
<evidence type="ECO:0000256" key="7">
    <source>
        <dbReference type="PROSITE-ProRule" id="PRU00042"/>
    </source>
</evidence>
<keyword evidence="4 7" id="KW-0863">Zinc-finger</keyword>
<dbReference type="FunFam" id="3.30.160.60:FF:000446">
    <property type="entry name" value="Zinc finger protein"/>
    <property type="match status" value="2"/>
</dbReference>
<protein>
    <recommendedName>
        <fullName evidence="9">C2H2-type domain-containing protein</fullName>
    </recommendedName>
</protein>
<reference evidence="10" key="1">
    <citation type="submission" date="2015-12" db="EMBL/GenBank/DDBJ databases">
        <title>De novo transcriptome assembly of four potential Pierce s Disease insect vectors from Arizona vineyards.</title>
        <authorList>
            <person name="Tassone E.E."/>
        </authorList>
    </citation>
    <scope>NUCLEOTIDE SEQUENCE</scope>
</reference>
<dbReference type="EMBL" id="GEDC01006285">
    <property type="protein sequence ID" value="JAS31013.1"/>
    <property type="molecule type" value="Transcribed_RNA"/>
</dbReference>
<feature type="domain" description="C2H2-type" evidence="9">
    <location>
        <begin position="794"/>
        <end position="821"/>
    </location>
</feature>
<keyword evidence="6" id="KW-0539">Nucleus</keyword>
<comment type="subcellular location">
    <subcellularLocation>
        <location evidence="1">Nucleus</location>
    </subcellularLocation>
</comment>
<dbReference type="GO" id="GO:0008270">
    <property type="term" value="F:zinc ion binding"/>
    <property type="evidence" value="ECO:0007669"/>
    <property type="project" value="UniProtKB-KW"/>
</dbReference>
<keyword evidence="2" id="KW-0479">Metal-binding</keyword>
<dbReference type="Pfam" id="PF00096">
    <property type="entry name" value="zf-C2H2"/>
    <property type="match status" value="2"/>
</dbReference>
<dbReference type="PROSITE" id="PS50157">
    <property type="entry name" value="ZINC_FINGER_C2H2_2"/>
    <property type="match status" value="6"/>
</dbReference>
<feature type="compositionally biased region" description="Low complexity" evidence="8">
    <location>
        <begin position="43"/>
        <end position="53"/>
    </location>
</feature>
<feature type="compositionally biased region" description="Polar residues" evidence="8">
    <location>
        <begin position="352"/>
        <end position="366"/>
    </location>
</feature>
<gene>
    <name evidence="10" type="ORF">g.4928</name>
</gene>
<sequence length="849" mass="95168">MEQSLSPVQHHCKDCGVFFDSGKSLDVHLQYHKENLLSKWATTSAEESNNNNNVKQHKLGPRVAQPDSSDSIDERFPSAFNFPVNQSLSFIQYSSNANSDLRQTSVDMHTHSVEIRPGADMRPPSADVRPQDIKPTGSNSPSTFSHNEDSLYILGSGGDFPHRRTNTPNSTSDILQNSQPTFRYHPYHSYSDRNNGISSSSSPHFHRSETPRQCDKCGFICDSQQSLLEHISSAHPPTPNVSFNFNNGFDNQIPEKVEPQAEILDLDSQEVHVYQPPEGQLNQNSQSSLSLPWLNTLSQDKKLFNHGQQINGNPMPSPDYNVTTTSMNSDLHPQTYQYDHHINPQLPLQHSITTSSQVPLSNHQMNKSSGPSKGGGSWKSNEARRPKTYNCTACNKWFTSSGHLKRHYNTTLHKNAVKQSGAPDPASLPISNHHHPPKEAMYPVQESTSPPSPMEEPPSIISQKLEDFERTQIQQQQLHFLGNHPNSLAGPSEISGGLLLPSTQAYQTPLQEEMRTIPSMQAQNFIPFPQAAIASYPQGTAIYPNFQPPRVTTPQTVTSITGNFDVQLLEHGDLHSIWARNSNISYEPLPSFTHNFGGILPTFAPFHTQIISTSNDNVGGLSTAQFEPLYSLTSPAGYSSDTMDTNNFSPKPQHNGSSESNSLDNNDTLILNTEDLVTTTSEVEIERKINLEDSSVTSTILDTCPPRQHRCDDCDKVFNKACYLTQHNKTFHNGEKPHKCEKCGKRFEIQSLLVEHKGKHAGEKPYKCEICPKQFNHKTDLRRHMCLHSGDKPYACSYCGKGFIRKDHMVKHLDTHKRKQSVTRHLTVQHKIIEEEQLMLPVPVVQVMH</sequence>
<dbReference type="InterPro" id="IPR036236">
    <property type="entry name" value="Znf_C2H2_sf"/>
</dbReference>
<evidence type="ECO:0000256" key="1">
    <source>
        <dbReference type="ARBA" id="ARBA00004123"/>
    </source>
</evidence>
<dbReference type="Gene3D" id="3.30.160.60">
    <property type="entry name" value="Classic Zinc Finger"/>
    <property type="match status" value="5"/>
</dbReference>
<dbReference type="Pfam" id="PF12171">
    <property type="entry name" value="zf-C2H2_jaz"/>
    <property type="match status" value="1"/>
</dbReference>
<feature type="domain" description="C2H2-type" evidence="9">
    <location>
        <begin position="709"/>
        <end position="737"/>
    </location>
</feature>
<dbReference type="FunFam" id="3.30.160.60:FF:000065">
    <property type="entry name" value="B-cell CLL/lymphoma 6, member B"/>
    <property type="match status" value="1"/>
</dbReference>
<keyword evidence="5" id="KW-0862">Zinc</keyword>
<evidence type="ECO:0000256" key="5">
    <source>
        <dbReference type="ARBA" id="ARBA00022833"/>
    </source>
</evidence>
<feature type="domain" description="C2H2-type" evidence="9">
    <location>
        <begin position="10"/>
        <end position="32"/>
    </location>
</feature>
<feature type="domain" description="C2H2-type" evidence="9">
    <location>
        <begin position="766"/>
        <end position="793"/>
    </location>
</feature>
<keyword evidence="3" id="KW-0677">Repeat</keyword>
<accession>A0A1B6DZA2</accession>
<dbReference type="InterPro" id="IPR013087">
    <property type="entry name" value="Znf_C2H2_type"/>
</dbReference>
<dbReference type="InterPro" id="IPR022755">
    <property type="entry name" value="Znf_C2H2_jaz"/>
</dbReference>
<evidence type="ECO:0000256" key="8">
    <source>
        <dbReference type="SAM" id="MobiDB-lite"/>
    </source>
</evidence>
<dbReference type="InterPro" id="IPR050888">
    <property type="entry name" value="ZnF_C2H2-type_TF"/>
</dbReference>
<evidence type="ECO:0000313" key="10">
    <source>
        <dbReference type="EMBL" id="JAS31013.1"/>
    </source>
</evidence>
<dbReference type="PANTHER" id="PTHR24406">
    <property type="entry name" value="TRANSCRIPTIONAL REPRESSOR CTCFL-RELATED"/>
    <property type="match status" value="1"/>
</dbReference>
<evidence type="ECO:0000256" key="4">
    <source>
        <dbReference type="ARBA" id="ARBA00022771"/>
    </source>
</evidence>
<feature type="region of interest" description="Disordered" evidence="8">
    <location>
        <begin position="43"/>
        <end position="71"/>
    </location>
</feature>
<evidence type="ECO:0000256" key="3">
    <source>
        <dbReference type="ARBA" id="ARBA00022737"/>
    </source>
</evidence>
<evidence type="ECO:0000256" key="6">
    <source>
        <dbReference type="ARBA" id="ARBA00023242"/>
    </source>
</evidence>
<feature type="region of interest" description="Disordered" evidence="8">
    <location>
        <begin position="641"/>
        <end position="667"/>
    </location>
</feature>
<organism evidence="10">
    <name type="scientific">Clastoptera arizonana</name>
    <name type="common">Arizona spittle bug</name>
    <dbReference type="NCBI Taxonomy" id="38151"/>
    <lineage>
        <taxon>Eukaryota</taxon>
        <taxon>Metazoa</taxon>
        <taxon>Ecdysozoa</taxon>
        <taxon>Arthropoda</taxon>
        <taxon>Hexapoda</taxon>
        <taxon>Insecta</taxon>
        <taxon>Pterygota</taxon>
        <taxon>Neoptera</taxon>
        <taxon>Paraneoptera</taxon>
        <taxon>Hemiptera</taxon>
        <taxon>Auchenorrhyncha</taxon>
        <taxon>Cercopoidea</taxon>
        <taxon>Clastopteridae</taxon>
        <taxon>Clastoptera</taxon>
    </lineage>
</organism>
<evidence type="ECO:0000259" key="9">
    <source>
        <dbReference type="PROSITE" id="PS50157"/>
    </source>
</evidence>
<dbReference type="GO" id="GO:0005634">
    <property type="term" value="C:nucleus"/>
    <property type="evidence" value="ECO:0007669"/>
    <property type="project" value="UniProtKB-SubCell"/>
</dbReference>
<feature type="domain" description="C2H2-type" evidence="9">
    <location>
        <begin position="738"/>
        <end position="765"/>
    </location>
</feature>
<feature type="region of interest" description="Disordered" evidence="8">
    <location>
        <begin position="417"/>
        <end position="459"/>
    </location>
</feature>
<evidence type="ECO:0000256" key="2">
    <source>
        <dbReference type="ARBA" id="ARBA00022723"/>
    </source>
</evidence>
<dbReference type="PROSITE" id="PS00028">
    <property type="entry name" value="ZINC_FINGER_C2H2_1"/>
    <property type="match status" value="7"/>
</dbReference>
<feature type="domain" description="C2H2-type" evidence="9">
    <location>
        <begin position="389"/>
        <end position="418"/>
    </location>
</feature>
<proteinExistence type="predicted"/>
<dbReference type="SUPFAM" id="SSF57667">
    <property type="entry name" value="beta-beta-alpha zinc fingers"/>
    <property type="match status" value="3"/>
</dbReference>